<comment type="caution">
    <text evidence="2">The sequence shown here is derived from an EMBL/GenBank/DDBJ whole genome shotgun (WGS) entry which is preliminary data.</text>
</comment>
<proteinExistence type="predicted"/>
<dbReference type="EMBL" id="JACXVP010000003">
    <property type="protein sequence ID" value="KAG5615837.1"/>
    <property type="molecule type" value="Genomic_DNA"/>
</dbReference>
<feature type="compositionally biased region" description="Gly residues" evidence="1">
    <location>
        <begin position="26"/>
        <end position="35"/>
    </location>
</feature>
<organism evidence="2 3">
    <name type="scientific">Solanum commersonii</name>
    <name type="common">Commerson's wild potato</name>
    <name type="synonym">Commerson's nightshade</name>
    <dbReference type="NCBI Taxonomy" id="4109"/>
    <lineage>
        <taxon>Eukaryota</taxon>
        <taxon>Viridiplantae</taxon>
        <taxon>Streptophyta</taxon>
        <taxon>Embryophyta</taxon>
        <taxon>Tracheophyta</taxon>
        <taxon>Spermatophyta</taxon>
        <taxon>Magnoliopsida</taxon>
        <taxon>eudicotyledons</taxon>
        <taxon>Gunneridae</taxon>
        <taxon>Pentapetalae</taxon>
        <taxon>asterids</taxon>
        <taxon>lamiids</taxon>
        <taxon>Solanales</taxon>
        <taxon>Solanaceae</taxon>
        <taxon>Solanoideae</taxon>
        <taxon>Solaneae</taxon>
        <taxon>Solanum</taxon>
    </lineage>
</organism>
<feature type="non-terminal residue" evidence="2">
    <location>
        <position position="133"/>
    </location>
</feature>
<dbReference type="Proteomes" id="UP000824120">
    <property type="component" value="Chromosome 3"/>
</dbReference>
<accession>A0A9J5ZU47</accession>
<feature type="region of interest" description="Disordered" evidence="1">
    <location>
        <begin position="22"/>
        <end position="47"/>
    </location>
</feature>
<dbReference type="AlphaFoldDB" id="A0A9J5ZU47"/>
<sequence>MPSNHGSIKEALAFFGGSNHTYSGSRGSGSGGPGTTGSTSRPKKSSNSHLFYDYYNWKGHTRNHCYQLHGYPSDWRGKKKISPGSTNTASFAAASFGPSSLSGRSPSCIPTGNLAPISHIGSSQILGGTEITN</sequence>
<evidence type="ECO:0000313" key="3">
    <source>
        <dbReference type="Proteomes" id="UP000824120"/>
    </source>
</evidence>
<dbReference type="OrthoDB" id="1746033at2759"/>
<evidence type="ECO:0000313" key="2">
    <source>
        <dbReference type="EMBL" id="KAG5615837.1"/>
    </source>
</evidence>
<evidence type="ECO:0000256" key="1">
    <source>
        <dbReference type="SAM" id="MobiDB-lite"/>
    </source>
</evidence>
<keyword evidence="3" id="KW-1185">Reference proteome</keyword>
<name>A0A9J5ZU47_SOLCO</name>
<protein>
    <submittedName>
        <fullName evidence="2">Uncharacterized protein</fullName>
    </submittedName>
</protein>
<reference evidence="2 3" key="1">
    <citation type="submission" date="2020-09" db="EMBL/GenBank/DDBJ databases">
        <title>De no assembly of potato wild relative species, Solanum commersonii.</title>
        <authorList>
            <person name="Cho K."/>
        </authorList>
    </citation>
    <scope>NUCLEOTIDE SEQUENCE [LARGE SCALE GENOMIC DNA]</scope>
    <source>
        <strain evidence="2">LZ3.2</strain>
        <tissue evidence="2">Leaf</tissue>
    </source>
</reference>
<gene>
    <name evidence="2" type="ORF">H5410_015661</name>
</gene>